<dbReference type="InterPro" id="IPR013830">
    <property type="entry name" value="SGNH_hydro"/>
</dbReference>
<dbReference type="PANTHER" id="PTHR14209">
    <property type="entry name" value="ISOAMYL ACETATE-HYDROLYZING ESTERASE 1"/>
    <property type="match status" value="1"/>
</dbReference>
<reference evidence="2 3" key="1">
    <citation type="journal article" date="2021" name="MBio">
        <title>A New Model Trypanosomatid, Novymonas esmeraldas: Genomic Perception of Its 'Candidatus Pandoraea novymonadis' Endosymbiont.</title>
        <authorList>
            <person name="Zakharova A."/>
            <person name="Saura A."/>
            <person name="Butenko A."/>
            <person name="Podesvova L."/>
            <person name="Warmusova S."/>
            <person name="Kostygov A.Y."/>
            <person name="Nenarokova A."/>
            <person name="Lukes J."/>
            <person name="Opperdoes F.R."/>
            <person name="Yurchenko V."/>
        </authorList>
    </citation>
    <scope>NUCLEOTIDE SEQUENCE [LARGE SCALE GENOMIC DNA]</scope>
    <source>
        <strain evidence="2 3">E262AT.01</strain>
    </source>
</reference>
<protein>
    <submittedName>
        <fullName evidence="2">GDSL-like Lipase/Acylhydrolase/GDSL-like Lipase/Acylhydrolase family</fullName>
    </submittedName>
</protein>
<comment type="caution">
    <text evidence="2">The sequence shown here is derived from an EMBL/GenBank/DDBJ whole genome shotgun (WGS) entry which is preliminary data.</text>
</comment>
<dbReference type="EMBL" id="JAECZO010000218">
    <property type="protein sequence ID" value="KAK7199130.1"/>
    <property type="molecule type" value="Genomic_DNA"/>
</dbReference>
<evidence type="ECO:0000313" key="3">
    <source>
        <dbReference type="Proteomes" id="UP001430356"/>
    </source>
</evidence>
<organism evidence="2 3">
    <name type="scientific">Novymonas esmeraldas</name>
    <dbReference type="NCBI Taxonomy" id="1808958"/>
    <lineage>
        <taxon>Eukaryota</taxon>
        <taxon>Discoba</taxon>
        <taxon>Euglenozoa</taxon>
        <taxon>Kinetoplastea</taxon>
        <taxon>Metakinetoplastina</taxon>
        <taxon>Trypanosomatida</taxon>
        <taxon>Trypanosomatidae</taxon>
        <taxon>Novymonas</taxon>
    </lineage>
</organism>
<keyword evidence="3" id="KW-1185">Reference proteome</keyword>
<feature type="domain" description="SGNH hydrolase-type esterase" evidence="1">
    <location>
        <begin position="6"/>
        <end position="208"/>
    </location>
</feature>
<sequence>MDSVLLIGDSITEQGYCSGWISRISDALVRRAYVVNSGLSGYNTRWMLEVLRDPKRCESVIPSWVREPLFVTILLGSNDCAEGGQNVPIPEFCENLRAIVDLVLAKTNPKGGVFVLTLPPVQQELWNASRPDALRQYGVARLYRRATLQTVRDLSSQHPLRVFAVDTQQAFLRYGAPQATESEMDVFDARGAWTSLLVDDGLHINSLGGSLFSATLLQVVRGSPKGSSVLQNDESLWPLPSWRTMMLKNRPEHK</sequence>
<dbReference type="Pfam" id="PF13472">
    <property type="entry name" value="Lipase_GDSL_2"/>
    <property type="match status" value="1"/>
</dbReference>
<dbReference type="AlphaFoldDB" id="A0AAW0F1E9"/>
<dbReference type="Gene3D" id="3.40.50.1110">
    <property type="entry name" value="SGNH hydrolase"/>
    <property type="match status" value="1"/>
</dbReference>
<gene>
    <name evidence="2" type="ORF">NESM_000882400</name>
</gene>
<dbReference type="InterPro" id="IPR036514">
    <property type="entry name" value="SGNH_hydro_sf"/>
</dbReference>
<evidence type="ECO:0000259" key="1">
    <source>
        <dbReference type="Pfam" id="PF13472"/>
    </source>
</evidence>
<dbReference type="SUPFAM" id="SSF52266">
    <property type="entry name" value="SGNH hydrolase"/>
    <property type="match status" value="1"/>
</dbReference>
<dbReference type="Proteomes" id="UP001430356">
    <property type="component" value="Unassembled WGS sequence"/>
</dbReference>
<dbReference type="PANTHER" id="PTHR14209:SF19">
    <property type="entry name" value="ISOAMYL ACETATE-HYDROLYZING ESTERASE 1 HOMOLOG"/>
    <property type="match status" value="1"/>
</dbReference>
<accession>A0AAW0F1E9</accession>
<name>A0AAW0F1E9_9TRYP</name>
<evidence type="ECO:0000313" key="2">
    <source>
        <dbReference type="EMBL" id="KAK7199130.1"/>
    </source>
</evidence>
<dbReference type="InterPro" id="IPR045136">
    <property type="entry name" value="Iah1-like"/>
</dbReference>
<proteinExistence type="predicted"/>